<dbReference type="EMBL" id="PPXC01000009">
    <property type="protein sequence ID" value="POH73023.1"/>
    <property type="molecule type" value="Genomic_DNA"/>
</dbReference>
<evidence type="ECO:0000313" key="3">
    <source>
        <dbReference type="Proteomes" id="UP000237061"/>
    </source>
</evidence>
<dbReference type="Proteomes" id="UP000237061">
    <property type="component" value="Unassembled WGS sequence"/>
</dbReference>
<feature type="chain" id="PRO_5039312628" evidence="1">
    <location>
        <begin position="23"/>
        <end position="247"/>
    </location>
</feature>
<accession>A0A2S3ZV21</accession>
<dbReference type="AlphaFoldDB" id="A0A2S3ZV21"/>
<evidence type="ECO:0000313" key="2">
    <source>
        <dbReference type="EMBL" id="POH73023.1"/>
    </source>
</evidence>
<organism evidence="2 3">
    <name type="scientific">Arthrobacter glacialis</name>
    <dbReference type="NCBI Taxonomy" id="1664"/>
    <lineage>
        <taxon>Bacteria</taxon>
        <taxon>Bacillati</taxon>
        <taxon>Actinomycetota</taxon>
        <taxon>Actinomycetes</taxon>
        <taxon>Micrococcales</taxon>
        <taxon>Micrococcaceae</taxon>
        <taxon>Arthrobacter</taxon>
    </lineage>
</organism>
<protein>
    <submittedName>
        <fullName evidence="2">Uncharacterized protein</fullName>
    </submittedName>
</protein>
<feature type="signal peptide" evidence="1">
    <location>
        <begin position="1"/>
        <end position="22"/>
    </location>
</feature>
<keyword evidence="3" id="KW-1185">Reference proteome</keyword>
<proteinExistence type="predicted"/>
<dbReference type="RefSeq" id="WP_103466116.1">
    <property type="nucleotide sequence ID" value="NZ_PPXC01000009.1"/>
</dbReference>
<sequence length="247" mass="25010">MNKPNRMAARPTALWSVLAAVAALSLAGCITVPVGGGEATATAGPTAPLTYVDRLKATPVAQPSEDAATTELPQFITESRNIACVFTTSRAGHLNQPWEPNNFNDSANAAAPIIPAVNCQMVSYPQVHAADVQDSCAGSNVGYLGGVATLLPEEAVYGGCRAGVTAMEAAFGARGTVNQLMGSIPALVPGAAMESQGYRCAPMDDGVACANLASGLGFFLAAEKYEIFGPGQPPATAAQSSPAPVSG</sequence>
<reference evidence="2 3" key="1">
    <citation type="submission" date="2018-01" db="EMBL/GenBank/DDBJ databases">
        <title>Arthrobacter sp. nov., from glaciers in China.</title>
        <authorList>
            <person name="Liu Q."/>
            <person name="Xin Y.-H."/>
        </authorList>
    </citation>
    <scope>NUCLEOTIDE SEQUENCE [LARGE SCALE GENOMIC DNA]</scope>
    <source>
        <strain evidence="2 3">HLT2-12-2</strain>
    </source>
</reference>
<evidence type="ECO:0000256" key="1">
    <source>
        <dbReference type="SAM" id="SignalP"/>
    </source>
</evidence>
<gene>
    <name evidence="2" type="ORF">CVS27_12725</name>
</gene>
<dbReference type="PROSITE" id="PS51257">
    <property type="entry name" value="PROKAR_LIPOPROTEIN"/>
    <property type="match status" value="1"/>
</dbReference>
<keyword evidence="1" id="KW-0732">Signal</keyword>
<name>A0A2S3ZV21_ARTGL</name>
<comment type="caution">
    <text evidence="2">The sequence shown here is derived from an EMBL/GenBank/DDBJ whole genome shotgun (WGS) entry which is preliminary data.</text>
</comment>